<evidence type="ECO:0000259" key="6">
    <source>
        <dbReference type="PROSITE" id="PS51686"/>
    </source>
</evidence>
<dbReference type="AlphaFoldDB" id="A0A2Z4G8J1"/>
<dbReference type="InterPro" id="IPR029063">
    <property type="entry name" value="SAM-dependent_MTases_sf"/>
</dbReference>
<keyword evidence="8" id="KW-1185">Reference proteome</keyword>
<keyword evidence="2 5" id="KW-0808">Transferase</keyword>
<keyword evidence="4 5" id="KW-0694">RNA-binding</keyword>
<proteinExistence type="inferred from homology"/>
<dbReference type="InterPro" id="IPR023267">
    <property type="entry name" value="RCMT"/>
</dbReference>
<dbReference type="PANTHER" id="PTHR22807:SF53">
    <property type="entry name" value="RIBOSOMAL RNA SMALL SUBUNIT METHYLTRANSFERASE B-RELATED"/>
    <property type="match status" value="1"/>
</dbReference>
<feature type="binding site" evidence="5">
    <location>
        <position position="257"/>
    </location>
    <ligand>
        <name>S-adenosyl-L-methionine</name>
        <dbReference type="ChEBI" id="CHEBI:59789"/>
    </ligand>
</feature>
<evidence type="ECO:0000256" key="1">
    <source>
        <dbReference type="ARBA" id="ARBA00022603"/>
    </source>
</evidence>
<dbReference type="GO" id="GO:0003723">
    <property type="term" value="F:RNA binding"/>
    <property type="evidence" value="ECO:0007669"/>
    <property type="project" value="UniProtKB-UniRule"/>
</dbReference>
<keyword evidence="3 5" id="KW-0949">S-adenosyl-L-methionine</keyword>
<dbReference type="GO" id="GO:0008173">
    <property type="term" value="F:RNA methyltransferase activity"/>
    <property type="evidence" value="ECO:0007669"/>
    <property type="project" value="InterPro"/>
</dbReference>
<evidence type="ECO:0000256" key="5">
    <source>
        <dbReference type="PROSITE-ProRule" id="PRU01023"/>
    </source>
</evidence>
<dbReference type="Pfam" id="PF22458">
    <property type="entry name" value="RsmF-B_ferredox"/>
    <property type="match status" value="1"/>
</dbReference>
<dbReference type="InterPro" id="IPR001678">
    <property type="entry name" value="MeTrfase_RsmB-F_NOP2_dom"/>
</dbReference>
<evidence type="ECO:0000313" key="7">
    <source>
        <dbReference type="EMBL" id="AWV97378.1"/>
    </source>
</evidence>
<name>A0A2Z4G8J1_9BACT</name>
<dbReference type="Gene3D" id="3.30.70.1170">
    <property type="entry name" value="Sun protein, domain 3"/>
    <property type="match status" value="1"/>
</dbReference>
<dbReference type="Gene3D" id="3.40.50.150">
    <property type="entry name" value="Vaccinia Virus protein VP39"/>
    <property type="match status" value="1"/>
</dbReference>
<reference evidence="7 8" key="1">
    <citation type="submission" date="2018-05" db="EMBL/GenBank/DDBJ databases">
        <title>Complete genome sequence of Arcticibacterium luteifluviistationis SM1504T, a cytophagaceae bacterium isolated from Arctic surface seawater.</title>
        <authorList>
            <person name="Li Y."/>
            <person name="Qin Q.-L."/>
        </authorList>
    </citation>
    <scope>NUCLEOTIDE SEQUENCE [LARGE SCALE GENOMIC DNA]</scope>
    <source>
        <strain evidence="7 8">SM1504</strain>
    </source>
</reference>
<dbReference type="Proteomes" id="UP000249873">
    <property type="component" value="Chromosome"/>
</dbReference>
<dbReference type="Pfam" id="PF01189">
    <property type="entry name" value="Methyltr_RsmB-F"/>
    <property type="match status" value="1"/>
</dbReference>
<protein>
    <submittedName>
        <fullName evidence="7">RNA methyltransferase</fullName>
    </submittedName>
</protein>
<evidence type="ECO:0000256" key="2">
    <source>
        <dbReference type="ARBA" id="ARBA00022679"/>
    </source>
</evidence>
<dbReference type="CDD" id="cd02440">
    <property type="entry name" value="AdoMet_MTases"/>
    <property type="match status" value="1"/>
</dbReference>
<dbReference type="PANTHER" id="PTHR22807">
    <property type="entry name" value="NOP2 YEAST -RELATED NOL1/NOP2/FMU SUN DOMAIN-CONTAINING"/>
    <property type="match status" value="1"/>
</dbReference>
<dbReference type="GO" id="GO:0001510">
    <property type="term" value="P:RNA methylation"/>
    <property type="evidence" value="ECO:0007669"/>
    <property type="project" value="InterPro"/>
</dbReference>
<dbReference type="PRINTS" id="PR02008">
    <property type="entry name" value="RCMTFAMILY"/>
</dbReference>
<evidence type="ECO:0000256" key="3">
    <source>
        <dbReference type="ARBA" id="ARBA00022691"/>
    </source>
</evidence>
<accession>A0A2Z4G8J1</accession>
<feature type="binding site" evidence="5">
    <location>
        <position position="301"/>
    </location>
    <ligand>
        <name>S-adenosyl-L-methionine</name>
        <dbReference type="ChEBI" id="CHEBI:59789"/>
    </ligand>
</feature>
<feature type="domain" description="SAM-dependent MTase RsmB/NOP-type" evidence="6">
    <location>
        <begin position="143"/>
        <end position="402"/>
    </location>
</feature>
<dbReference type="RefSeq" id="WP_111370480.1">
    <property type="nucleotide sequence ID" value="NZ_CP029480.1"/>
</dbReference>
<comment type="caution">
    <text evidence="5">Lacks conserved residue(s) required for the propagation of feature annotation.</text>
</comment>
<gene>
    <name evidence="7" type="ORF">DJ013_04000</name>
</gene>
<keyword evidence="1 5" id="KW-0489">Methyltransferase</keyword>
<dbReference type="OrthoDB" id="9810297at2"/>
<dbReference type="EMBL" id="CP029480">
    <property type="protein sequence ID" value="AWV97378.1"/>
    <property type="molecule type" value="Genomic_DNA"/>
</dbReference>
<sequence>MQKIHRPLVEGVIQNLMAIFNQNQKADKVVELSLKDNKKWGARDRRFVAENTYEVIRWWRLLKFCSETDQRVIKEEALFWEMLGTWFVLSGLDLPEWEEFAALKAEEILAKKEEAVKIRKIRESIPDWIDDLGQAEVEDWEKELAALNEPTNVYLRVNTLVANKKELLASLIKEGVELEVVEGVPTALRLLKRRNLKALKPYNKGHFEIQDAGSQLISSYLEVSPGMKVIDACAGAGGKSLHLATLMQNKGDLIAMDIKAPKLQELEKRAFRNKINIIRTELVKTDNIKKRAKSADRVLLDVPCSGLGVLKRNPDAKWKLKEDFLEEIKEVQESILRNYSEMTKVGGKLVYATCSMLKSENEDQVARFLANSPDFELEKETRISPAQTGFDGFYMALIKRVS</sequence>
<dbReference type="PROSITE" id="PS51686">
    <property type="entry name" value="SAM_MT_RSMB_NOP"/>
    <property type="match status" value="1"/>
</dbReference>
<organism evidence="7 8">
    <name type="scientific">Arcticibacterium luteifluviistationis</name>
    <dbReference type="NCBI Taxonomy" id="1784714"/>
    <lineage>
        <taxon>Bacteria</taxon>
        <taxon>Pseudomonadati</taxon>
        <taxon>Bacteroidota</taxon>
        <taxon>Cytophagia</taxon>
        <taxon>Cytophagales</taxon>
        <taxon>Leadbetterellaceae</taxon>
        <taxon>Arcticibacterium</taxon>
    </lineage>
</organism>
<evidence type="ECO:0000313" key="8">
    <source>
        <dbReference type="Proteomes" id="UP000249873"/>
    </source>
</evidence>
<evidence type="ECO:0000256" key="4">
    <source>
        <dbReference type="ARBA" id="ARBA00022884"/>
    </source>
</evidence>
<feature type="active site" description="Nucleophile" evidence="5">
    <location>
        <position position="354"/>
    </location>
</feature>
<dbReference type="InterPro" id="IPR054728">
    <property type="entry name" value="RsmB-like_ferredoxin"/>
</dbReference>
<comment type="similarity">
    <text evidence="5">Belongs to the class I-like SAM-binding methyltransferase superfamily. RsmB/NOP family.</text>
</comment>
<dbReference type="InterPro" id="IPR049560">
    <property type="entry name" value="MeTrfase_RsmB-F_NOP2_cat"/>
</dbReference>
<dbReference type="SUPFAM" id="SSF53335">
    <property type="entry name" value="S-adenosyl-L-methionine-dependent methyltransferases"/>
    <property type="match status" value="1"/>
</dbReference>
<dbReference type="KEGG" id="als:DJ013_04000"/>